<dbReference type="AlphaFoldDB" id="A0A1Y2T5X1"/>
<dbReference type="Proteomes" id="UP000194267">
    <property type="component" value="Unassembled WGS sequence"/>
</dbReference>
<keyword evidence="4 6" id="KW-0067">ATP-binding</keyword>
<accession>A0A1Y2T5X1</accession>
<keyword evidence="3" id="KW-0547">Nucleotide-binding</keyword>
<protein>
    <submittedName>
        <fullName evidence="6">ABC transporter ATP-binding protein</fullName>
    </submittedName>
</protein>
<dbReference type="InterPro" id="IPR003439">
    <property type="entry name" value="ABC_transporter-like_ATP-bd"/>
</dbReference>
<organism evidence="6 7">
    <name type="scientific">Symbiobacterium thermophilum</name>
    <dbReference type="NCBI Taxonomy" id="2734"/>
    <lineage>
        <taxon>Bacteria</taxon>
        <taxon>Bacillati</taxon>
        <taxon>Bacillota</taxon>
        <taxon>Clostridia</taxon>
        <taxon>Eubacteriales</taxon>
        <taxon>Symbiobacteriaceae</taxon>
        <taxon>Symbiobacterium</taxon>
    </lineage>
</organism>
<dbReference type="SUPFAM" id="SSF52540">
    <property type="entry name" value="P-loop containing nucleoside triphosphate hydrolases"/>
    <property type="match status" value="1"/>
</dbReference>
<dbReference type="Pfam" id="PF00005">
    <property type="entry name" value="ABC_tran"/>
    <property type="match status" value="1"/>
</dbReference>
<dbReference type="InterPro" id="IPR027417">
    <property type="entry name" value="P-loop_NTPase"/>
</dbReference>
<dbReference type="Gene3D" id="3.40.50.300">
    <property type="entry name" value="P-loop containing nucleotide triphosphate hydrolases"/>
    <property type="match status" value="1"/>
</dbReference>
<evidence type="ECO:0000259" key="5">
    <source>
        <dbReference type="PROSITE" id="PS50893"/>
    </source>
</evidence>
<dbReference type="GO" id="GO:0005524">
    <property type="term" value="F:ATP binding"/>
    <property type="evidence" value="ECO:0007669"/>
    <property type="project" value="UniProtKB-KW"/>
</dbReference>
<dbReference type="PANTHER" id="PTHR43335">
    <property type="entry name" value="ABC TRANSPORTER, ATP-BINDING PROTEIN"/>
    <property type="match status" value="1"/>
</dbReference>
<evidence type="ECO:0000256" key="4">
    <source>
        <dbReference type="ARBA" id="ARBA00022840"/>
    </source>
</evidence>
<evidence type="ECO:0000313" key="6">
    <source>
        <dbReference type="EMBL" id="OTA41798.1"/>
    </source>
</evidence>
<evidence type="ECO:0000256" key="3">
    <source>
        <dbReference type="ARBA" id="ARBA00022741"/>
    </source>
</evidence>
<dbReference type="PANTHER" id="PTHR43335:SF4">
    <property type="entry name" value="ABC TRANSPORTER, ATP-BINDING PROTEIN"/>
    <property type="match status" value="1"/>
</dbReference>
<evidence type="ECO:0000256" key="1">
    <source>
        <dbReference type="ARBA" id="ARBA00005417"/>
    </source>
</evidence>
<gene>
    <name evidence="6" type="ORF">A6D92_03750</name>
</gene>
<proteinExistence type="inferred from homology"/>
<comment type="caution">
    <text evidence="6">The sequence shown here is derived from an EMBL/GenBank/DDBJ whole genome shotgun (WGS) entry which is preliminary data.</text>
</comment>
<evidence type="ECO:0000313" key="7">
    <source>
        <dbReference type="Proteomes" id="UP000194267"/>
    </source>
</evidence>
<name>A0A1Y2T5X1_SYMTR</name>
<comment type="similarity">
    <text evidence="1">Belongs to the ABC transporter superfamily.</text>
</comment>
<dbReference type="SMART" id="SM00382">
    <property type="entry name" value="AAA"/>
    <property type="match status" value="1"/>
</dbReference>
<dbReference type="InterPro" id="IPR003593">
    <property type="entry name" value="AAA+_ATPase"/>
</dbReference>
<sequence>MNGNPLIDVQGVRKGFAGRPVLTELTFAVGRGEIVGFIGPNGSGKTTTVRLLNGVLAPDAGHIAVGGFDPGRDGDRVRRMSGILTESAGLYGSMTGRENLRFFAELYGVDEPGRVDELLAAFGLADAADRKVAAYSTGMRKRLGLAKAVLHRPEVLFLDEPTNGLDPEGIRMVLGYIRSLNEQEGTTVLICSHLLQQLELVCHRYLFLLGGQVVEQGTLAELEARHFPAVTLEVETDLALTDGRYRGVPARQVRPGRIAFTLPGREDVPGFLRILAQDAAVYSAIPVRRDLETLYFKIMGGEAGE</sequence>
<keyword evidence="2" id="KW-0813">Transport</keyword>
<dbReference type="GO" id="GO:0016887">
    <property type="term" value="F:ATP hydrolysis activity"/>
    <property type="evidence" value="ECO:0007669"/>
    <property type="project" value="InterPro"/>
</dbReference>
<dbReference type="PROSITE" id="PS50893">
    <property type="entry name" value="ABC_TRANSPORTER_2"/>
    <property type="match status" value="1"/>
</dbReference>
<reference evidence="7" key="1">
    <citation type="submission" date="2016-04" db="EMBL/GenBank/DDBJ databases">
        <authorList>
            <person name="Antunes L.P."/>
            <person name="Martins L.F."/>
            <person name="Pereira R.V."/>
            <person name="Thomas A.M."/>
            <person name="Barbosa D."/>
            <person name="Nascimento L."/>
            <person name="Silva G.M."/>
            <person name="Condomitti G.W."/>
            <person name="Digiampietri L.A."/>
            <person name="Lombardi K.C."/>
            <person name="Ramos P.L."/>
            <person name="Quaggio R.B."/>
            <person name="Oliveira J.C."/>
            <person name="Pascon R.C."/>
            <person name="Cruz J.B."/>
            <person name="Silva A.M."/>
            <person name="Setubal J.C."/>
        </authorList>
    </citation>
    <scope>NUCLEOTIDE SEQUENCE [LARGE SCALE GENOMIC DNA]</scope>
</reference>
<feature type="domain" description="ABC transporter" evidence="5">
    <location>
        <begin position="7"/>
        <end position="235"/>
    </location>
</feature>
<dbReference type="EMBL" id="LWLV01000216">
    <property type="protein sequence ID" value="OTA41798.1"/>
    <property type="molecule type" value="Genomic_DNA"/>
</dbReference>
<evidence type="ECO:0000256" key="2">
    <source>
        <dbReference type="ARBA" id="ARBA00022448"/>
    </source>
</evidence>